<dbReference type="PANTHER" id="PTHR14431:SF1">
    <property type="entry name" value="HCLS1-BINDING PROTEIN 3"/>
    <property type="match status" value="1"/>
</dbReference>
<feature type="region of interest" description="Disordered" evidence="1">
    <location>
        <begin position="278"/>
        <end position="381"/>
    </location>
</feature>
<feature type="domain" description="PX" evidence="2">
    <location>
        <begin position="16"/>
        <end position="139"/>
    </location>
</feature>
<evidence type="ECO:0000313" key="3">
    <source>
        <dbReference type="Proteomes" id="UP000694888"/>
    </source>
</evidence>
<accession>A0ABM0JIS0</accession>
<protein>
    <submittedName>
        <fullName evidence="4">HCLS1-binding protein 3</fullName>
    </submittedName>
</protein>
<evidence type="ECO:0000313" key="4">
    <source>
        <dbReference type="RefSeq" id="XP_005094601.1"/>
    </source>
</evidence>
<feature type="compositionally biased region" description="Polar residues" evidence="1">
    <location>
        <begin position="327"/>
        <end position="339"/>
    </location>
</feature>
<reference evidence="4" key="1">
    <citation type="submission" date="2025-08" db="UniProtKB">
        <authorList>
            <consortium name="RefSeq"/>
        </authorList>
    </citation>
    <scope>IDENTIFICATION</scope>
</reference>
<feature type="compositionally biased region" description="Low complexity" evidence="1">
    <location>
        <begin position="361"/>
        <end position="377"/>
    </location>
</feature>
<dbReference type="SUPFAM" id="SSF64268">
    <property type="entry name" value="PX domain"/>
    <property type="match status" value="1"/>
</dbReference>
<dbReference type="InterPro" id="IPR039701">
    <property type="entry name" value="HS1BP3"/>
</dbReference>
<dbReference type="InterPro" id="IPR036871">
    <property type="entry name" value="PX_dom_sf"/>
</dbReference>
<evidence type="ECO:0000256" key="1">
    <source>
        <dbReference type="SAM" id="MobiDB-lite"/>
    </source>
</evidence>
<evidence type="ECO:0000259" key="2">
    <source>
        <dbReference type="PROSITE" id="PS50195"/>
    </source>
</evidence>
<organism evidence="3 4">
    <name type="scientific">Aplysia californica</name>
    <name type="common">California sea hare</name>
    <dbReference type="NCBI Taxonomy" id="6500"/>
    <lineage>
        <taxon>Eukaryota</taxon>
        <taxon>Metazoa</taxon>
        <taxon>Spiralia</taxon>
        <taxon>Lophotrochozoa</taxon>
        <taxon>Mollusca</taxon>
        <taxon>Gastropoda</taxon>
        <taxon>Heterobranchia</taxon>
        <taxon>Euthyneura</taxon>
        <taxon>Tectipleura</taxon>
        <taxon>Aplysiida</taxon>
        <taxon>Aplysioidea</taxon>
        <taxon>Aplysiidae</taxon>
        <taxon>Aplysia</taxon>
    </lineage>
</organism>
<dbReference type="Proteomes" id="UP000694888">
    <property type="component" value="Unplaced"/>
</dbReference>
<dbReference type="RefSeq" id="XP_005094601.1">
    <property type="nucleotide sequence ID" value="XM_005094544.3"/>
</dbReference>
<dbReference type="InterPro" id="IPR001683">
    <property type="entry name" value="PX_dom"/>
</dbReference>
<gene>
    <name evidence="4" type="primary">LOC101849363</name>
</gene>
<proteinExistence type="predicted"/>
<dbReference type="GeneID" id="101849363"/>
<dbReference type="PANTHER" id="PTHR14431">
    <property type="entry name" value="HCLS1-BINDING PROTEIN 3"/>
    <property type="match status" value="1"/>
</dbReference>
<dbReference type="Pfam" id="PF00787">
    <property type="entry name" value="PX"/>
    <property type="match status" value="1"/>
</dbReference>
<sequence>MPKATLASRPVKNKDTGLDLTVTSFRETKGMVTSTVYYQVVLVSNLACFKTPSHRESDVVQYTVEKKLNEFEQLRAKVAELYPSTMLPPINKKAIIVNDAVLRERRNSLNALLKFFASTPNISICAPVLEFLGVDSLRAKRFSRGESVEGTTAVSTGGAGMDDEAEANTPELSFLGEEDENAEGNNDDDDDDLFNEKDVDDDADMFTSKGQVQMFEEQDLKRELTEDDEKDFGFIPDAIITKREKVTVAADDEGEEDHSELFQIEDDLDELMKIDVSKKKVEKEETESVRQSSEAPETTARTAALKPSVPSKPKPSAKPKLPEKPSQKPSNSLSTNTTEKPTPAPRPKPAPRTKIGGGENSGSSGNAISSQTQSSTSAGVTAADTAANLGQDDILKYLQDNLAQDEEEVDLFS</sequence>
<feature type="compositionally biased region" description="Polar residues" evidence="1">
    <location>
        <begin position="290"/>
        <end position="301"/>
    </location>
</feature>
<keyword evidence="3" id="KW-1185">Reference proteome</keyword>
<feature type="compositionally biased region" description="Basic and acidic residues" evidence="1">
    <location>
        <begin position="278"/>
        <end position="288"/>
    </location>
</feature>
<name>A0ABM0JIS0_APLCA</name>
<feature type="region of interest" description="Disordered" evidence="1">
    <location>
        <begin position="176"/>
        <end position="198"/>
    </location>
</feature>
<dbReference type="PROSITE" id="PS50195">
    <property type="entry name" value="PX"/>
    <property type="match status" value="1"/>
</dbReference>
<dbReference type="Gene3D" id="3.30.1520.10">
    <property type="entry name" value="Phox-like domain"/>
    <property type="match status" value="1"/>
</dbReference>